<evidence type="ECO:0000256" key="2">
    <source>
        <dbReference type="ARBA" id="ARBA00022679"/>
    </source>
</evidence>
<sequence length="807" mass="91994">MRYGHFDDANCEYVVEKPNTPLPWINYLGTQKYCALISNTAGGYSFYEDPRERRILRYRYDNVPFDQGGRYLYIRNNKNKDIYSPTWQPVQKKLEKYECRHGLGYTSIASLYKGIKTKITYFVPMDENLEIWKVEIENKTKKNQDLTLFSFVEFCLWDAVGDSTNFQRTWSIGKAYCDGSTIIHDTLHKSWVDILAFFGASEKIDSFDCQRKNFLGNNGYNSLQKPKAVVDGRCSNSEAIGWAPVGSHCIKLKLASNQKKTMIFVLGVAPDEKKAKELVKKFTKVQTVDLELTAIKEYWKKNLSKIQVKTPDENVNSMLNIWNQYQCMQTFNWSRYASYYESGIGRGMGFRDSNQDTLGFVHIIPDKVKKRILDLASIQFEEGDTYHQYSPITGKGALYGYSDDHLWLIVSVSNYIKATGDWKILDEEIPFAEKEEMIPLQMGHHDHVDIQLKDEKHKKVKKATLYEHLKRAILFSWKNIGPHGFPKAGFADWNDCLNMVGKNGMAESVFVAELLVFAAREMISIASHKGLKKDKDFFENSLSEMASLVNEYAWDGEWYLRAFDDEGKPVGASTDKAAKIFLETQPWAVISGAASKDRAKICMDSVANHLETEKGIKLLHPSFKEYKPKLGEISTYPPGLKENGSVFCHTNPWVVIAECLLGHGDKAFKYYSATLPSAQNNVADVRKTEPYVYCQMIAGPDHPDFGEGKNSWLTGAASWSFVAAIQWIIGVRPDYNGLIVDPCLPKKWKEVELNITVRGVKYNIKIRNSFKVSKGVKFLKVDGQRADGCLIPYFKDGKEHKVEAILA</sequence>
<evidence type="ECO:0000313" key="7">
    <source>
        <dbReference type="Proteomes" id="UP000177905"/>
    </source>
</evidence>
<dbReference type="SUPFAM" id="SSF74650">
    <property type="entry name" value="Galactose mutarotase-like"/>
    <property type="match status" value="1"/>
</dbReference>
<dbReference type="Gene3D" id="2.70.98.40">
    <property type="entry name" value="Glycoside hydrolase, family 65, N-terminal domain"/>
    <property type="match status" value="1"/>
</dbReference>
<feature type="domain" description="Glycosyl hydrolase 94 catalytic" evidence="5">
    <location>
        <begin position="298"/>
        <end position="435"/>
    </location>
</feature>
<comment type="caution">
    <text evidence="6">The sequence shown here is derived from an EMBL/GenBank/DDBJ whole genome shotgun (WGS) entry which is preliminary data.</text>
</comment>
<dbReference type="InterPro" id="IPR005194">
    <property type="entry name" value="Glyco_hydro_65_C"/>
</dbReference>
<dbReference type="InterPro" id="IPR011013">
    <property type="entry name" value="Gal_mutarotase_sf_dom"/>
</dbReference>
<feature type="domain" description="Glycosyl hydrolase 94 catalytic" evidence="5">
    <location>
        <begin position="457"/>
        <end position="730"/>
    </location>
</feature>
<dbReference type="SUPFAM" id="SSF48208">
    <property type="entry name" value="Six-hairpin glycosidases"/>
    <property type="match status" value="1"/>
</dbReference>
<dbReference type="Pfam" id="PF17167">
    <property type="entry name" value="Glyco_hydro_94"/>
    <property type="match status" value="2"/>
</dbReference>
<dbReference type="InterPro" id="IPR010383">
    <property type="entry name" value="Glyco_hydrolase_94_b-supersand"/>
</dbReference>
<dbReference type="Pfam" id="PF06165">
    <property type="entry name" value="GH94_b-supersand"/>
    <property type="match status" value="1"/>
</dbReference>
<dbReference type="GO" id="GO:0005975">
    <property type="term" value="P:carbohydrate metabolic process"/>
    <property type="evidence" value="ECO:0007669"/>
    <property type="project" value="InterPro"/>
</dbReference>
<gene>
    <name evidence="6" type="ORF">A2290_08785</name>
</gene>
<dbReference type="PANTHER" id="PTHR37469:SF2">
    <property type="entry name" value="CELLOBIONIC ACID PHOSPHORYLASE"/>
    <property type="match status" value="1"/>
</dbReference>
<name>A0A1F4S2V3_UNCSA</name>
<dbReference type="GO" id="GO:0016757">
    <property type="term" value="F:glycosyltransferase activity"/>
    <property type="evidence" value="ECO:0007669"/>
    <property type="project" value="UniProtKB-KW"/>
</dbReference>
<feature type="domain" description="Glycosyl hydrolase 94 supersandwich" evidence="4">
    <location>
        <begin position="12"/>
        <end position="284"/>
    </location>
</feature>
<dbReference type="Pfam" id="PF03633">
    <property type="entry name" value="Glyco_hydro_65C"/>
    <property type="match status" value="1"/>
</dbReference>
<proteinExistence type="predicted"/>
<evidence type="ECO:0000259" key="3">
    <source>
        <dbReference type="Pfam" id="PF03633"/>
    </source>
</evidence>
<dbReference type="Gene3D" id="1.50.10.10">
    <property type="match status" value="1"/>
</dbReference>
<dbReference type="InterPro" id="IPR008928">
    <property type="entry name" value="6-hairpin_glycosidase_sf"/>
</dbReference>
<keyword evidence="2" id="KW-0808">Transferase</keyword>
<dbReference type="InterPro" id="IPR012341">
    <property type="entry name" value="6hp_glycosidase-like_sf"/>
</dbReference>
<organism evidence="6 7">
    <name type="scientific">candidate division WOR-1 bacterium RIFOXYB2_FULL_36_35</name>
    <dbReference type="NCBI Taxonomy" id="1802578"/>
    <lineage>
        <taxon>Bacteria</taxon>
        <taxon>Bacillati</taxon>
        <taxon>Saganbacteria</taxon>
    </lineage>
</organism>
<dbReference type="AlphaFoldDB" id="A0A1F4S2V3"/>
<evidence type="ECO:0000256" key="1">
    <source>
        <dbReference type="ARBA" id="ARBA00022676"/>
    </source>
</evidence>
<evidence type="ECO:0000259" key="5">
    <source>
        <dbReference type="Pfam" id="PF17167"/>
    </source>
</evidence>
<dbReference type="Proteomes" id="UP000177905">
    <property type="component" value="Unassembled WGS sequence"/>
</dbReference>
<dbReference type="InterPro" id="IPR052047">
    <property type="entry name" value="GH94_Enzymes"/>
</dbReference>
<dbReference type="Gene3D" id="2.60.420.10">
    <property type="entry name" value="Maltose phosphorylase, domain 3"/>
    <property type="match status" value="1"/>
</dbReference>
<dbReference type="InterPro" id="IPR037018">
    <property type="entry name" value="GH65_N"/>
</dbReference>
<evidence type="ECO:0000313" key="6">
    <source>
        <dbReference type="EMBL" id="OGC14775.1"/>
    </source>
</evidence>
<reference evidence="6 7" key="1">
    <citation type="journal article" date="2016" name="Nat. Commun.">
        <title>Thousands of microbial genomes shed light on interconnected biogeochemical processes in an aquifer system.</title>
        <authorList>
            <person name="Anantharaman K."/>
            <person name="Brown C.T."/>
            <person name="Hug L.A."/>
            <person name="Sharon I."/>
            <person name="Castelle C.J."/>
            <person name="Probst A.J."/>
            <person name="Thomas B.C."/>
            <person name="Singh A."/>
            <person name="Wilkins M.J."/>
            <person name="Karaoz U."/>
            <person name="Brodie E.L."/>
            <person name="Williams K.H."/>
            <person name="Hubbard S.S."/>
            <person name="Banfield J.F."/>
        </authorList>
    </citation>
    <scope>NUCLEOTIDE SEQUENCE [LARGE SCALE GENOMIC DNA]</scope>
</reference>
<dbReference type="EMBL" id="MEUA01000031">
    <property type="protein sequence ID" value="OGC14775.1"/>
    <property type="molecule type" value="Genomic_DNA"/>
</dbReference>
<evidence type="ECO:0000259" key="4">
    <source>
        <dbReference type="Pfam" id="PF06165"/>
    </source>
</evidence>
<dbReference type="Gene3D" id="1.20.890.20">
    <property type="entry name" value="mpn423 like domain"/>
    <property type="match status" value="1"/>
</dbReference>
<dbReference type="PANTHER" id="PTHR37469">
    <property type="entry name" value="CELLOBIONIC ACID PHOSPHORYLASE-RELATED"/>
    <property type="match status" value="1"/>
</dbReference>
<dbReference type="InterPro" id="IPR033432">
    <property type="entry name" value="GH94_catalytic"/>
</dbReference>
<dbReference type="GO" id="GO:0030246">
    <property type="term" value="F:carbohydrate binding"/>
    <property type="evidence" value="ECO:0007669"/>
    <property type="project" value="InterPro"/>
</dbReference>
<keyword evidence="1" id="KW-0328">Glycosyltransferase</keyword>
<accession>A0A1F4S2V3</accession>
<protein>
    <submittedName>
        <fullName evidence="6">Uncharacterized protein</fullName>
    </submittedName>
</protein>
<dbReference type="SMART" id="SM01068">
    <property type="entry name" value="CBM_X"/>
    <property type="match status" value="1"/>
</dbReference>
<feature type="domain" description="Glycoside hydrolase family 65 C-terminal" evidence="3">
    <location>
        <begin position="732"/>
        <end position="768"/>
    </location>
</feature>